<dbReference type="RefSeq" id="WP_093270078.1">
    <property type="nucleotide sequence ID" value="NZ_FNDD01000003.1"/>
</dbReference>
<dbReference type="AlphaFoldDB" id="A0A1G7XI61"/>
<reference evidence="1 2" key="1">
    <citation type="submission" date="2016-10" db="EMBL/GenBank/DDBJ databases">
        <authorList>
            <person name="de Groot N.N."/>
        </authorList>
    </citation>
    <scope>NUCLEOTIDE SEQUENCE [LARGE SCALE GENOMIC DNA]</scope>
    <source>
        <strain evidence="1 2">CGMCC 1.10228</strain>
    </source>
</reference>
<evidence type="ECO:0000313" key="2">
    <source>
        <dbReference type="Proteomes" id="UP000198854"/>
    </source>
</evidence>
<gene>
    <name evidence="1" type="ORF">SAMN04488136_103180</name>
</gene>
<dbReference type="Pfam" id="PF12261">
    <property type="entry name" value="T_hemolysin"/>
    <property type="match status" value="1"/>
</dbReference>
<dbReference type="STRING" id="861298.SAMN04488136_103180"/>
<sequence length="206" mass="23449">MNNRLNLNALYLEVIDAKHAKWPNAKQYISERYQLAFDARLNGYMPAFMALMQGDEFASLCGFRGAEQGTLFLEQYLDDDASTLLSAQFATHIERHQLVEFGQLASFNKGFSLVHFFLIAEALVKRNYQWCIFTATDPLYAMMRRFGLPLRIIADADPNRIPNASEIWGTYYQHQPRIVAGNLIQGLARLSKLMPDNDSQAMGDSL</sequence>
<dbReference type="Proteomes" id="UP000198854">
    <property type="component" value="Unassembled WGS sequence"/>
</dbReference>
<keyword evidence="2" id="KW-1185">Reference proteome</keyword>
<name>A0A1G7XI61_9VIBR</name>
<protein>
    <submittedName>
        <fullName evidence="1">Thermostable hemolysin</fullName>
    </submittedName>
</protein>
<evidence type="ECO:0000313" key="1">
    <source>
        <dbReference type="EMBL" id="SDG83814.1"/>
    </source>
</evidence>
<dbReference type="EMBL" id="FNDD01000003">
    <property type="protein sequence ID" value="SDG83814.1"/>
    <property type="molecule type" value="Genomic_DNA"/>
</dbReference>
<dbReference type="OrthoDB" id="7432757at2"/>
<proteinExistence type="predicted"/>
<organism evidence="1 2">
    <name type="scientific">Vibrio xiamenensis</name>
    <dbReference type="NCBI Taxonomy" id="861298"/>
    <lineage>
        <taxon>Bacteria</taxon>
        <taxon>Pseudomonadati</taxon>
        <taxon>Pseudomonadota</taxon>
        <taxon>Gammaproteobacteria</taxon>
        <taxon>Vibrionales</taxon>
        <taxon>Vibrionaceae</taxon>
        <taxon>Vibrio</taxon>
    </lineage>
</organism>
<accession>A0A1G7XI61</accession>
<dbReference type="InterPro" id="IPR022050">
    <property type="entry name" value="T_hemolysin"/>
</dbReference>